<dbReference type="GO" id="GO:0000156">
    <property type="term" value="F:phosphorelay response regulator activity"/>
    <property type="evidence" value="ECO:0007669"/>
    <property type="project" value="InterPro"/>
</dbReference>
<evidence type="ECO:0000313" key="2">
    <source>
        <dbReference type="EMBL" id="ODM06854.1"/>
    </source>
</evidence>
<dbReference type="AlphaFoldDB" id="A0A1E3ADP9"/>
<dbReference type="GO" id="GO:0003677">
    <property type="term" value="F:DNA binding"/>
    <property type="evidence" value="ECO:0007669"/>
    <property type="project" value="InterPro"/>
</dbReference>
<feature type="domain" description="HTH LytTR-type" evidence="1">
    <location>
        <begin position="40"/>
        <end position="144"/>
    </location>
</feature>
<dbReference type="InterPro" id="IPR046947">
    <property type="entry name" value="LytR-like"/>
</dbReference>
<dbReference type="Pfam" id="PF04397">
    <property type="entry name" value="LytTR"/>
    <property type="match status" value="1"/>
</dbReference>
<comment type="caution">
    <text evidence="2">The sequence shown here is derived from an EMBL/GenBank/DDBJ whole genome shotgun (WGS) entry which is preliminary data.</text>
</comment>
<dbReference type="PROSITE" id="PS50930">
    <property type="entry name" value="HTH_LYTTR"/>
    <property type="match status" value="1"/>
</dbReference>
<dbReference type="Proteomes" id="UP000094067">
    <property type="component" value="Unassembled WGS sequence"/>
</dbReference>
<dbReference type="SMART" id="SM00850">
    <property type="entry name" value="LytTR"/>
    <property type="match status" value="1"/>
</dbReference>
<proteinExistence type="predicted"/>
<reference evidence="2 3" key="1">
    <citation type="submission" date="2016-07" db="EMBL/GenBank/DDBJ databases">
        <title>Characterization of isolates of Eisenbergiella tayi derived from blood cultures, using whole genome sequencing.</title>
        <authorList>
            <person name="Burdz T."/>
            <person name="Wiebe D."/>
            <person name="Huynh C."/>
            <person name="Bernard K."/>
        </authorList>
    </citation>
    <scope>NUCLEOTIDE SEQUENCE [LARGE SCALE GENOMIC DNA]</scope>
    <source>
        <strain evidence="2 3">NML 110608</strain>
    </source>
</reference>
<dbReference type="PANTHER" id="PTHR37299">
    <property type="entry name" value="TRANSCRIPTIONAL REGULATOR-RELATED"/>
    <property type="match status" value="1"/>
</dbReference>
<gene>
    <name evidence="2" type="ORF">BEI61_02744</name>
</gene>
<dbReference type="EMBL" id="MCGH01000002">
    <property type="protein sequence ID" value="ODM06854.1"/>
    <property type="molecule type" value="Genomic_DNA"/>
</dbReference>
<accession>A0A1E3ADP9</accession>
<evidence type="ECO:0000313" key="3">
    <source>
        <dbReference type="Proteomes" id="UP000094067"/>
    </source>
</evidence>
<evidence type="ECO:0000259" key="1">
    <source>
        <dbReference type="PROSITE" id="PS50930"/>
    </source>
</evidence>
<sequence>MKIVIEEPGDQEEDQVIFRCREMTPELLRALALLKAQDGLVAYSGNQIHRIGTHDAYYIEVVENKTFLYCRDAVYELKQKLYELEEGLTGSDLLRVSKSVMLNLSKIISLNPALNGRFEAVLDNGERVIISRQYVGSLKKRLGI</sequence>
<protein>
    <submittedName>
        <fullName evidence="2">Putative HTH-type transcriptional regulator</fullName>
    </submittedName>
</protein>
<organism evidence="2 3">
    <name type="scientific">Eisenbergiella tayi</name>
    <dbReference type="NCBI Taxonomy" id="1432052"/>
    <lineage>
        <taxon>Bacteria</taxon>
        <taxon>Bacillati</taxon>
        <taxon>Bacillota</taxon>
        <taxon>Clostridia</taxon>
        <taxon>Lachnospirales</taxon>
        <taxon>Lachnospiraceae</taxon>
        <taxon>Eisenbergiella</taxon>
    </lineage>
</organism>
<dbReference type="Gene3D" id="2.40.50.1020">
    <property type="entry name" value="LytTr DNA-binding domain"/>
    <property type="match status" value="1"/>
</dbReference>
<name>A0A1E3ADP9_9FIRM</name>
<dbReference type="PANTHER" id="PTHR37299:SF4">
    <property type="entry name" value="TRANSCRIPTIONAL REGULATOR"/>
    <property type="match status" value="1"/>
</dbReference>
<dbReference type="RefSeq" id="WP_069152654.1">
    <property type="nucleotide sequence ID" value="NZ_MCGH01000002.1"/>
</dbReference>
<dbReference type="InterPro" id="IPR007492">
    <property type="entry name" value="LytTR_DNA-bd_dom"/>
</dbReference>